<reference evidence="1" key="2">
    <citation type="journal article" date="2023" name="Science">
        <title>Genomic signatures of disease resistance in endangered staghorn corals.</title>
        <authorList>
            <person name="Vollmer S.V."/>
            <person name="Selwyn J.D."/>
            <person name="Despard B.A."/>
            <person name="Roesel C.L."/>
        </authorList>
    </citation>
    <scope>NUCLEOTIDE SEQUENCE</scope>
    <source>
        <strain evidence="1">K2</strain>
    </source>
</reference>
<comment type="caution">
    <text evidence="1">The sequence shown here is derived from an EMBL/GenBank/DDBJ whole genome shotgun (WGS) entry which is preliminary data.</text>
</comment>
<keyword evidence="2" id="KW-1185">Reference proteome</keyword>
<name>A0AAD9QY16_ACRCE</name>
<accession>A0AAD9QY16</accession>
<dbReference type="AlphaFoldDB" id="A0AAD9QY16"/>
<feature type="non-terminal residue" evidence="1">
    <location>
        <position position="1"/>
    </location>
</feature>
<gene>
    <name evidence="1" type="ORF">P5673_005460</name>
</gene>
<reference evidence="1" key="1">
    <citation type="journal article" date="2023" name="G3 (Bethesda)">
        <title>Whole genome assembly and annotation of the endangered Caribbean coral Acropora cervicornis.</title>
        <authorList>
            <person name="Selwyn J.D."/>
            <person name="Vollmer S.V."/>
        </authorList>
    </citation>
    <scope>NUCLEOTIDE SEQUENCE</scope>
    <source>
        <strain evidence="1">K2</strain>
    </source>
</reference>
<evidence type="ECO:0000313" key="2">
    <source>
        <dbReference type="Proteomes" id="UP001249851"/>
    </source>
</evidence>
<dbReference type="EMBL" id="JARQWQ010000009">
    <property type="protein sequence ID" value="KAK2569632.1"/>
    <property type="molecule type" value="Genomic_DNA"/>
</dbReference>
<sequence>QEGHPVEVALNREKNGKFSTLHLPTDPRQQQIGPLTRPVEICVDMINKYSFATHAILQQIPTGDQCYANSNRSSVEANGITRSRMWIQIASNSVAN</sequence>
<protein>
    <submittedName>
        <fullName evidence="1">Uncharacterized protein</fullName>
    </submittedName>
</protein>
<organism evidence="1 2">
    <name type="scientific">Acropora cervicornis</name>
    <name type="common">Staghorn coral</name>
    <dbReference type="NCBI Taxonomy" id="6130"/>
    <lineage>
        <taxon>Eukaryota</taxon>
        <taxon>Metazoa</taxon>
        <taxon>Cnidaria</taxon>
        <taxon>Anthozoa</taxon>
        <taxon>Hexacorallia</taxon>
        <taxon>Scleractinia</taxon>
        <taxon>Astrocoeniina</taxon>
        <taxon>Acroporidae</taxon>
        <taxon>Acropora</taxon>
    </lineage>
</organism>
<proteinExistence type="predicted"/>
<evidence type="ECO:0000313" key="1">
    <source>
        <dbReference type="EMBL" id="KAK2569632.1"/>
    </source>
</evidence>
<dbReference type="Proteomes" id="UP001249851">
    <property type="component" value="Unassembled WGS sequence"/>
</dbReference>